<organism evidence="2 3">
    <name type="scientific">Clarias magur</name>
    <name type="common">Asian catfish</name>
    <name type="synonym">Macropteronotus magur</name>
    <dbReference type="NCBI Taxonomy" id="1594786"/>
    <lineage>
        <taxon>Eukaryota</taxon>
        <taxon>Metazoa</taxon>
        <taxon>Chordata</taxon>
        <taxon>Craniata</taxon>
        <taxon>Vertebrata</taxon>
        <taxon>Euteleostomi</taxon>
        <taxon>Actinopterygii</taxon>
        <taxon>Neopterygii</taxon>
        <taxon>Teleostei</taxon>
        <taxon>Ostariophysi</taxon>
        <taxon>Siluriformes</taxon>
        <taxon>Clariidae</taxon>
        <taxon>Clarias</taxon>
    </lineage>
</organism>
<feature type="compositionally biased region" description="Basic and acidic residues" evidence="1">
    <location>
        <begin position="19"/>
        <end position="35"/>
    </location>
</feature>
<feature type="compositionally biased region" description="Basic and acidic residues" evidence="1">
    <location>
        <begin position="42"/>
        <end position="71"/>
    </location>
</feature>
<gene>
    <name evidence="2" type="ORF">DAT39_002535</name>
</gene>
<keyword evidence="3" id="KW-1185">Reference proteome</keyword>
<protein>
    <submittedName>
        <fullName evidence="2">Uncharacterized protein</fullName>
    </submittedName>
</protein>
<accession>A0A8J4UUA1</accession>
<sequence>MEEEQERRRCRWIERYKEMREEKEREMDAAERDQENWSNGGRKGEKGKEMDEEKEREMEKQMVEEKEREIQGDGGRNIVGEVVMQRDGGGQ</sequence>
<evidence type="ECO:0000313" key="2">
    <source>
        <dbReference type="EMBL" id="KAF5907722.1"/>
    </source>
</evidence>
<dbReference type="AlphaFoldDB" id="A0A8J4UUA1"/>
<evidence type="ECO:0000256" key="1">
    <source>
        <dbReference type="SAM" id="MobiDB-lite"/>
    </source>
</evidence>
<proteinExistence type="predicted"/>
<evidence type="ECO:0000313" key="3">
    <source>
        <dbReference type="Proteomes" id="UP000727407"/>
    </source>
</evidence>
<name>A0A8J4UUA1_CLAMG</name>
<dbReference type="EMBL" id="QNUK01000019">
    <property type="protein sequence ID" value="KAF5907722.1"/>
    <property type="molecule type" value="Genomic_DNA"/>
</dbReference>
<dbReference type="Proteomes" id="UP000727407">
    <property type="component" value="Unassembled WGS sequence"/>
</dbReference>
<feature type="non-terminal residue" evidence="2">
    <location>
        <position position="91"/>
    </location>
</feature>
<comment type="caution">
    <text evidence="2">The sequence shown here is derived from an EMBL/GenBank/DDBJ whole genome shotgun (WGS) entry which is preliminary data.</text>
</comment>
<feature type="region of interest" description="Disordered" evidence="1">
    <location>
        <begin position="19"/>
        <end position="91"/>
    </location>
</feature>
<reference evidence="2" key="1">
    <citation type="submission" date="2020-07" db="EMBL/GenBank/DDBJ databases">
        <title>Clarias magur genome sequencing, assembly and annotation.</title>
        <authorList>
            <person name="Kushwaha B."/>
            <person name="Kumar R."/>
            <person name="Das P."/>
            <person name="Joshi C.G."/>
            <person name="Kumar D."/>
            <person name="Nagpure N.S."/>
            <person name="Pandey M."/>
            <person name="Agarwal S."/>
            <person name="Srivastava S."/>
            <person name="Singh M."/>
            <person name="Sahoo L."/>
            <person name="Jayasankar P."/>
            <person name="Meher P.K."/>
            <person name="Koringa P.G."/>
            <person name="Iquebal M.A."/>
            <person name="Das S.P."/>
            <person name="Bit A."/>
            <person name="Patnaik S."/>
            <person name="Patel N."/>
            <person name="Shah T.M."/>
            <person name="Hinsu A."/>
            <person name="Jena J.K."/>
        </authorList>
    </citation>
    <scope>NUCLEOTIDE SEQUENCE</scope>
    <source>
        <strain evidence="2">CIFAMagur01</strain>
        <tissue evidence="2">Testis</tissue>
    </source>
</reference>